<evidence type="ECO:0000256" key="2">
    <source>
        <dbReference type="SAM" id="Phobius"/>
    </source>
</evidence>
<gene>
    <name evidence="3" type="ORF">FWK35_00000640</name>
</gene>
<dbReference type="EMBL" id="VUJU01001306">
    <property type="protein sequence ID" value="KAF0765907.1"/>
    <property type="molecule type" value="Genomic_DNA"/>
</dbReference>
<sequence length="110" mass="12942">YKRCQGLNSWHVSNISTYILKVDRTDILIVNIYLILVINAQIALEPLLLLLQQRENVREITKKVRDHLKKNKRQENRIKILKNDLSGSVKKIESMVTSDITEKLKRKQFS</sequence>
<evidence type="ECO:0000313" key="4">
    <source>
        <dbReference type="Proteomes" id="UP000478052"/>
    </source>
</evidence>
<keyword evidence="2" id="KW-0472">Membrane</keyword>
<keyword evidence="1" id="KW-0175">Coiled coil</keyword>
<dbReference type="Proteomes" id="UP000478052">
    <property type="component" value="Unassembled WGS sequence"/>
</dbReference>
<accession>A0A6G0Z5X7</accession>
<protein>
    <submittedName>
        <fullName evidence="3">Uncharacterized protein</fullName>
    </submittedName>
</protein>
<evidence type="ECO:0000256" key="1">
    <source>
        <dbReference type="SAM" id="Coils"/>
    </source>
</evidence>
<dbReference type="AlphaFoldDB" id="A0A6G0Z5X7"/>
<comment type="caution">
    <text evidence="3">The sequence shown here is derived from an EMBL/GenBank/DDBJ whole genome shotgun (WGS) entry which is preliminary data.</text>
</comment>
<keyword evidence="2" id="KW-0812">Transmembrane</keyword>
<name>A0A6G0Z5X7_APHCR</name>
<feature type="coiled-coil region" evidence="1">
    <location>
        <begin position="57"/>
        <end position="84"/>
    </location>
</feature>
<evidence type="ECO:0000313" key="3">
    <source>
        <dbReference type="EMBL" id="KAF0765907.1"/>
    </source>
</evidence>
<proteinExistence type="predicted"/>
<feature type="transmembrane region" description="Helical" evidence="2">
    <location>
        <begin position="27"/>
        <end position="51"/>
    </location>
</feature>
<keyword evidence="4" id="KW-1185">Reference proteome</keyword>
<dbReference type="OrthoDB" id="10638757at2759"/>
<feature type="non-terminal residue" evidence="3">
    <location>
        <position position="1"/>
    </location>
</feature>
<reference evidence="3 4" key="1">
    <citation type="submission" date="2019-08" db="EMBL/GenBank/DDBJ databases">
        <title>Whole genome of Aphis craccivora.</title>
        <authorList>
            <person name="Voronova N.V."/>
            <person name="Shulinski R.S."/>
            <person name="Bandarenka Y.V."/>
            <person name="Zhorov D.G."/>
            <person name="Warner D."/>
        </authorList>
    </citation>
    <scope>NUCLEOTIDE SEQUENCE [LARGE SCALE GENOMIC DNA]</scope>
    <source>
        <strain evidence="3">180601</strain>
        <tissue evidence="3">Whole Body</tissue>
    </source>
</reference>
<keyword evidence="2" id="KW-1133">Transmembrane helix</keyword>
<organism evidence="3 4">
    <name type="scientific">Aphis craccivora</name>
    <name type="common">Cowpea aphid</name>
    <dbReference type="NCBI Taxonomy" id="307492"/>
    <lineage>
        <taxon>Eukaryota</taxon>
        <taxon>Metazoa</taxon>
        <taxon>Ecdysozoa</taxon>
        <taxon>Arthropoda</taxon>
        <taxon>Hexapoda</taxon>
        <taxon>Insecta</taxon>
        <taxon>Pterygota</taxon>
        <taxon>Neoptera</taxon>
        <taxon>Paraneoptera</taxon>
        <taxon>Hemiptera</taxon>
        <taxon>Sternorrhyncha</taxon>
        <taxon>Aphidomorpha</taxon>
        <taxon>Aphidoidea</taxon>
        <taxon>Aphididae</taxon>
        <taxon>Aphidini</taxon>
        <taxon>Aphis</taxon>
        <taxon>Aphis</taxon>
    </lineage>
</organism>